<dbReference type="Pfam" id="PF00060">
    <property type="entry name" value="Lig_chan"/>
    <property type="match status" value="1"/>
</dbReference>
<protein>
    <submittedName>
        <fullName evidence="11">Uncharacterized protein</fullName>
    </submittedName>
</protein>
<proteinExistence type="inferred from homology"/>
<feature type="non-terminal residue" evidence="11">
    <location>
        <position position="1"/>
    </location>
</feature>
<dbReference type="OrthoDB" id="413361at2759"/>
<keyword evidence="5" id="KW-1133">Transmembrane helix</keyword>
<comment type="subcellular location">
    <subcellularLocation>
        <location evidence="1">Cell membrane</location>
        <topology evidence="1">Multi-pass membrane protein</topology>
    </subcellularLocation>
</comment>
<evidence type="ECO:0000256" key="4">
    <source>
        <dbReference type="ARBA" id="ARBA00022692"/>
    </source>
</evidence>
<dbReference type="Gene3D" id="1.10.287.70">
    <property type="match status" value="2"/>
</dbReference>
<evidence type="ECO:0000256" key="8">
    <source>
        <dbReference type="ARBA" id="ARBA00023180"/>
    </source>
</evidence>
<keyword evidence="7" id="KW-0675">Receptor</keyword>
<dbReference type="HOGENOM" id="CLU_310629_0_0_1"/>
<evidence type="ECO:0000256" key="1">
    <source>
        <dbReference type="ARBA" id="ARBA00004651"/>
    </source>
</evidence>
<dbReference type="PANTHER" id="PTHR42643:SF33">
    <property type="entry name" value="GLUTAMATE RECEPTOR 2-LIKE PROTEIN"/>
    <property type="match status" value="1"/>
</dbReference>
<name>N6ST25_DENPD</name>
<organism evidence="11">
    <name type="scientific">Dendroctonus ponderosae</name>
    <name type="common">Mountain pine beetle</name>
    <dbReference type="NCBI Taxonomy" id="77166"/>
    <lineage>
        <taxon>Eukaryota</taxon>
        <taxon>Metazoa</taxon>
        <taxon>Ecdysozoa</taxon>
        <taxon>Arthropoda</taxon>
        <taxon>Hexapoda</taxon>
        <taxon>Insecta</taxon>
        <taxon>Pterygota</taxon>
        <taxon>Neoptera</taxon>
        <taxon>Endopterygota</taxon>
        <taxon>Coleoptera</taxon>
        <taxon>Polyphaga</taxon>
        <taxon>Cucujiformia</taxon>
        <taxon>Curculionidae</taxon>
        <taxon>Scolytinae</taxon>
        <taxon>Dendroctonus</taxon>
    </lineage>
</organism>
<dbReference type="GO" id="GO:0005886">
    <property type="term" value="C:plasma membrane"/>
    <property type="evidence" value="ECO:0007669"/>
    <property type="project" value="UniProtKB-SubCell"/>
</dbReference>
<dbReference type="GO" id="GO:0015276">
    <property type="term" value="F:ligand-gated monoatomic ion channel activity"/>
    <property type="evidence" value="ECO:0007669"/>
    <property type="project" value="InterPro"/>
</dbReference>
<sequence length="947" mass="108885">MDGDCMDAKTFLLRCEKYKVFDTKHFWLVLHSSSSYRYLFENANLNIDSEVKVAYPSTNLTTDETRYILDEVYNPAYGKGGHLKSFKTGTYGTNNEFHMDKMKNKYVVRRNLTGVHFKSLVVLSEPFEKPLENYLLKDSHIEVDSLNRFHARLLKYCRDYHNFSVGYVEVTNSWGYYQPDGTMDGLVGSLERKLIDFGSSPLVIKTERAKFISFGRGTWPLRMAFIFRNPNSKRSFEIFAKPLSDDVWLLIVMSSLLIIIVQKLSYEMDNGIDVQNHRERTSDTSWSLSTICTFGVFCQQGIISVPRCLGGRTSAIVALWCGLVIYQFYSASLVSFLLNVPVNVLSTVQDILDNGFDVGYERVLYAMSLLKAATNPAAQEVYRRVSNKNQTGYLRREQGLELVKNGRYAFHVELVTGYPFIEQHFDESMICELKEISLFPAMYMYSGYQKWSPFRDLHRLEENGVVSRELYFWHPRKPQCMRSRSTIKVNTSLEDFYPALVILLIGMAFSLMVLFVEILVSRINARNDLACRKYKVFDTKHFWLIQYNSSSYQNLFTNVNLNVDSEVKVAYPVTKSDMLRKKYAIDEVYNSAFEKGGVLKMSRVGQYTIQSGYEIFEIQNNVSVGVTKSWGFFKPDGTMDGLVGALEKKTADFGMSPLIAKVERAKFISYGKGTWPLRMAFMFRNPNTKKSYEIFVKPLSTQIWIAIILSSWLLTLAQKLSYAFSYGFHQQDATENVDCSWGVCVIRTLGAFCQQAMSDMPRELSGKITIFVTLTLGLLVYQFYSAILVSFLLNVPVSIITNIQGILDHGFSIGYENVLYSRSLLEVSTDPITKEIYRRVLANNKSGFLSRDVGMNLMKEGHYAFHIELVTAYPFIRKHFDEAMICELKEIFLFPAVFMYANYQKWSPIKDIMDLATVRGKWSSCKRITILATKKTGMRQIFINNEY</sequence>
<evidence type="ECO:0000256" key="5">
    <source>
        <dbReference type="ARBA" id="ARBA00022989"/>
    </source>
</evidence>
<dbReference type="PANTHER" id="PTHR42643">
    <property type="entry name" value="IONOTROPIC RECEPTOR 20A-RELATED"/>
    <property type="match status" value="1"/>
</dbReference>
<evidence type="ECO:0000256" key="2">
    <source>
        <dbReference type="ARBA" id="ARBA00008685"/>
    </source>
</evidence>
<keyword evidence="4" id="KW-0812">Transmembrane</keyword>
<evidence type="ECO:0000313" key="11">
    <source>
        <dbReference type="EMBL" id="ENN70849.1"/>
    </source>
</evidence>
<dbReference type="SUPFAM" id="SSF53850">
    <property type="entry name" value="Periplasmic binding protein-like II"/>
    <property type="match status" value="2"/>
</dbReference>
<accession>N6ST25</accession>
<dbReference type="OMA" id="RSPDRIW"/>
<dbReference type="Pfam" id="PF24576">
    <property type="entry name" value="IR75A_N"/>
    <property type="match status" value="1"/>
</dbReference>
<gene>
    <name evidence="11" type="ORF">YQE_12512</name>
</gene>
<evidence type="ECO:0000256" key="3">
    <source>
        <dbReference type="ARBA" id="ARBA00022475"/>
    </source>
</evidence>
<evidence type="ECO:0000259" key="10">
    <source>
        <dbReference type="Pfam" id="PF24576"/>
    </source>
</evidence>
<feature type="domain" description="Ionotropic glutamate receptor C-terminal" evidence="9">
    <location>
        <begin position="246"/>
        <end position="507"/>
    </location>
</feature>
<dbReference type="GO" id="GO:0050906">
    <property type="term" value="P:detection of stimulus involved in sensory perception"/>
    <property type="evidence" value="ECO:0007669"/>
    <property type="project" value="UniProtKB-ARBA"/>
</dbReference>
<keyword evidence="8" id="KW-0325">Glycoprotein</keyword>
<dbReference type="InterPro" id="IPR001320">
    <property type="entry name" value="Iontro_rcpt_C"/>
</dbReference>
<evidence type="ECO:0000256" key="7">
    <source>
        <dbReference type="ARBA" id="ARBA00023170"/>
    </source>
</evidence>
<reference evidence="11" key="1">
    <citation type="journal article" date="2013" name="Genome Biol.">
        <title>Draft genome of the mountain pine beetle, Dendroctonus ponderosae Hopkins, a major forest pest.</title>
        <authorList>
            <person name="Keeling C.I."/>
            <person name="Yuen M.M."/>
            <person name="Liao N.Y."/>
            <person name="Docking T.R."/>
            <person name="Chan S.K."/>
            <person name="Taylor G.A."/>
            <person name="Palmquist D.L."/>
            <person name="Jackman S.D."/>
            <person name="Nguyen A."/>
            <person name="Li M."/>
            <person name="Henderson H."/>
            <person name="Janes J.K."/>
            <person name="Zhao Y."/>
            <person name="Pandoh P."/>
            <person name="Moore R."/>
            <person name="Sperling F.A."/>
            <person name="Huber D.P."/>
            <person name="Birol I."/>
            <person name="Jones S.J."/>
            <person name="Bohlmann J."/>
        </authorList>
    </citation>
    <scope>NUCLEOTIDE SEQUENCE</scope>
</reference>
<dbReference type="AlphaFoldDB" id="N6ST25"/>
<comment type="similarity">
    <text evidence="2">Belongs to the glutamate-gated ion channel (TC 1.A.10.1) family.</text>
</comment>
<feature type="domain" description="Ionotropic receptor 75a N-terminal" evidence="10">
    <location>
        <begin position="4"/>
        <end position="119"/>
    </location>
</feature>
<evidence type="ECO:0000256" key="6">
    <source>
        <dbReference type="ARBA" id="ARBA00023136"/>
    </source>
</evidence>
<keyword evidence="6" id="KW-0472">Membrane</keyword>
<dbReference type="Gene3D" id="3.40.190.10">
    <property type="entry name" value="Periplasmic binding protein-like II"/>
    <property type="match status" value="1"/>
</dbReference>
<dbReference type="InterPro" id="IPR052192">
    <property type="entry name" value="Insect_Ionotropic_Sensory_Rcpt"/>
</dbReference>
<dbReference type="EMBL" id="KB741282">
    <property type="protein sequence ID" value="ENN70849.1"/>
    <property type="molecule type" value="Genomic_DNA"/>
</dbReference>
<evidence type="ECO:0000259" key="9">
    <source>
        <dbReference type="Pfam" id="PF00060"/>
    </source>
</evidence>
<dbReference type="InterPro" id="IPR057074">
    <property type="entry name" value="IR75A_N"/>
</dbReference>
<keyword evidence="3" id="KW-1003">Cell membrane</keyword>